<dbReference type="OrthoDB" id="543698at2759"/>
<feature type="non-terminal residue" evidence="2">
    <location>
        <position position="113"/>
    </location>
</feature>
<evidence type="ECO:0000313" key="2">
    <source>
        <dbReference type="EMBL" id="EFJ42660.1"/>
    </source>
</evidence>
<evidence type="ECO:0000313" key="3">
    <source>
        <dbReference type="Proteomes" id="UP000001058"/>
    </source>
</evidence>
<accession>D8UC99</accession>
<reference evidence="2 3" key="1">
    <citation type="journal article" date="2010" name="Science">
        <title>Genomic analysis of organismal complexity in the multicellular green alga Volvox carteri.</title>
        <authorList>
            <person name="Prochnik S.E."/>
            <person name="Umen J."/>
            <person name="Nedelcu A.M."/>
            <person name="Hallmann A."/>
            <person name="Miller S.M."/>
            <person name="Nishii I."/>
            <person name="Ferris P."/>
            <person name="Kuo A."/>
            <person name="Mitros T."/>
            <person name="Fritz-Laylin L.K."/>
            <person name="Hellsten U."/>
            <person name="Chapman J."/>
            <person name="Simakov O."/>
            <person name="Rensing S.A."/>
            <person name="Terry A."/>
            <person name="Pangilinan J."/>
            <person name="Kapitonov V."/>
            <person name="Jurka J."/>
            <person name="Salamov A."/>
            <person name="Shapiro H."/>
            <person name="Schmutz J."/>
            <person name="Grimwood J."/>
            <person name="Lindquist E."/>
            <person name="Lucas S."/>
            <person name="Grigoriev I.V."/>
            <person name="Schmitt R."/>
            <person name="Kirk D."/>
            <person name="Rokhsar D.S."/>
        </authorList>
    </citation>
    <scope>NUCLEOTIDE SEQUENCE [LARGE SCALE GENOMIC DNA]</scope>
    <source>
        <strain evidence="3">f. Nagariensis / Eve</strain>
    </source>
</reference>
<dbReference type="RefSeq" id="XP_002956311.1">
    <property type="nucleotide sequence ID" value="XM_002956265.1"/>
</dbReference>
<name>D8UC99_VOLCA</name>
<organism evidence="3">
    <name type="scientific">Volvox carteri f. nagariensis</name>
    <dbReference type="NCBI Taxonomy" id="3068"/>
    <lineage>
        <taxon>Eukaryota</taxon>
        <taxon>Viridiplantae</taxon>
        <taxon>Chlorophyta</taxon>
        <taxon>core chlorophytes</taxon>
        <taxon>Chlorophyceae</taxon>
        <taxon>CS clade</taxon>
        <taxon>Chlamydomonadales</taxon>
        <taxon>Volvocaceae</taxon>
        <taxon>Volvox</taxon>
    </lineage>
</organism>
<dbReference type="EMBL" id="GL378380">
    <property type="protein sequence ID" value="EFJ42660.1"/>
    <property type="molecule type" value="Genomic_DNA"/>
</dbReference>
<dbReference type="KEGG" id="vcn:VOLCADRAFT_119329"/>
<evidence type="ECO:0000256" key="1">
    <source>
        <dbReference type="SAM" id="MobiDB-lite"/>
    </source>
</evidence>
<dbReference type="GeneID" id="9619138"/>
<dbReference type="InParanoid" id="D8UC99"/>
<protein>
    <submittedName>
        <fullName evidence="2">Uncharacterized protein</fullName>
    </submittedName>
</protein>
<feature type="region of interest" description="Disordered" evidence="1">
    <location>
        <begin position="37"/>
        <end position="71"/>
    </location>
</feature>
<dbReference type="AlphaFoldDB" id="D8UC99"/>
<keyword evidence="3" id="KW-1185">Reference proteome</keyword>
<proteinExistence type="predicted"/>
<dbReference type="Proteomes" id="UP000001058">
    <property type="component" value="Unassembled WGS sequence"/>
</dbReference>
<gene>
    <name evidence="2" type="ORF">VOLCADRAFT_119329</name>
</gene>
<sequence>MQDKCDKKGSLEFIWIAETCLNGVVVQAFSGYQRPQLRNQGDGRGGVAGLRDPYDRPTRSQLAGAQSRLRQDKASGALDEVAGRYSVLFGGHHLVRKGLRRSIADAYAAYVGQ</sequence>